<keyword evidence="5 10" id="KW-0460">Magnesium</keyword>
<comment type="cofactor">
    <cofactor evidence="10">
        <name>Mg(2+)</name>
        <dbReference type="ChEBI" id="CHEBI:18420"/>
    </cofactor>
    <text evidence="10">Binds 1 Mg(2+) ion per subunit.</text>
</comment>
<dbReference type="HAMAP" id="MF_00097">
    <property type="entry name" value="TMP_synthase"/>
    <property type="match status" value="1"/>
</dbReference>
<evidence type="ECO:0000256" key="7">
    <source>
        <dbReference type="ARBA" id="ARBA00047334"/>
    </source>
</evidence>
<comment type="similarity">
    <text evidence="10 11">Belongs to the thiamine-phosphate synthase family.</text>
</comment>
<dbReference type="Pfam" id="PF02581">
    <property type="entry name" value="TMP-TENI"/>
    <property type="match status" value="1"/>
</dbReference>
<dbReference type="EMBL" id="CP011801">
    <property type="protein sequence ID" value="ALA59946.1"/>
    <property type="molecule type" value="Genomic_DNA"/>
</dbReference>
<organism evidence="14 15">
    <name type="scientific">Nitrospira moscoviensis</name>
    <dbReference type="NCBI Taxonomy" id="42253"/>
    <lineage>
        <taxon>Bacteria</taxon>
        <taxon>Pseudomonadati</taxon>
        <taxon>Nitrospirota</taxon>
        <taxon>Nitrospiria</taxon>
        <taxon>Nitrospirales</taxon>
        <taxon>Nitrospiraceae</taxon>
        <taxon>Nitrospira</taxon>
    </lineage>
</organism>
<comment type="catalytic activity">
    <reaction evidence="8 10 11">
        <text>2-(2-carboxy-4-methylthiazol-5-yl)ethyl phosphate + 4-amino-2-methyl-5-(diphosphooxymethyl)pyrimidine + 2 H(+) = thiamine phosphate + CO2 + diphosphate</text>
        <dbReference type="Rhea" id="RHEA:47848"/>
        <dbReference type="ChEBI" id="CHEBI:15378"/>
        <dbReference type="ChEBI" id="CHEBI:16526"/>
        <dbReference type="ChEBI" id="CHEBI:33019"/>
        <dbReference type="ChEBI" id="CHEBI:37575"/>
        <dbReference type="ChEBI" id="CHEBI:57841"/>
        <dbReference type="ChEBI" id="CHEBI:62890"/>
        <dbReference type="EC" id="2.5.1.3"/>
    </reaction>
</comment>
<evidence type="ECO:0000256" key="10">
    <source>
        <dbReference type="HAMAP-Rule" id="MF_00097"/>
    </source>
</evidence>
<feature type="binding site" evidence="10">
    <location>
        <position position="166"/>
    </location>
    <ligand>
        <name>2-[(2R,5Z)-2-carboxy-4-methylthiazol-5(2H)-ylidene]ethyl phosphate</name>
        <dbReference type="ChEBI" id="CHEBI:62899"/>
    </ligand>
</feature>
<feature type="binding site" evidence="10">
    <location>
        <position position="109"/>
    </location>
    <ligand>
        <name>4-amino-2-methyl-5-(diphosphooxymethyl)pyrimidine</name>
        <dbReference type="ChEBI" id="CHEBI:57841"/>
    </ligand>
</feature>
<dbReference type="GO" id="GO:0009229">
    <property type="term" value="P:thiamine diphosphate biosynthetic process"/>
    <property type="evidence" value="ECO:0007669"/>
    <property type="project" value="UniProtKB-UniRule"/>
</dbReference>
<dbReference type="SUPFAM" id="SSF51391">
    <property type="entry name" value="Thiamin phosphate synthase"/>
    <property type="match status" value="1"/>
</dbReference>
<feature type="binding site" evidence="10">
    <location>
        <position position="70"/>
    </location>
    <ligand>
        <name>4-amino-2-methyl-5-(diphosphooxymethyl)pyrimidine</name>
        <dbReference type="ChEBI" id="CHEBI:57841"/>
    </ligand>
</feature>
<feature type="binding site" evidence="10">
    <location>
        <begin position="135"/>
        <end position="137"/>
    </location>
    <ligand>
        <name>2-[(2R,5Z)-2-carboxy-4-methylthiazol-5(2H)-ylidene]ethyl phosphate</name>
        <dbReference type="ChEBI" id="CHEBI:62899"/>
    </ligand>
</feature>
<keyword evidence="4 10" id="KW-0479">Metal-binding</keyword>
<evidence type="ECO:0000259" key="13">
    <source>
        <dbReference type="Pfam" id="PF02581"/>
    </source>
</evidence>
<proteinExistence type="inferred from homology"/>
<dbReference type="Proteomes" id="UP000069205">
    <property type="component" value="Chromosome"/>
</dbReference>
<comment type="function">
    <text evidence="1 10">Condenses 4-methyl-5-(beta-hydroxyethyl)thiazole monophosphate (THZ-P) and 2-methyl-4-amino-5-hydroxymethyl pyrimidine pyrophosphate (HMP-PP) to form thiamine monophosphate (TMP).</text>
</comment>
<dbReference type="InterPro" id="IPR036206">
    <property type="entry name" value="ThiamineP_synth_sf"/>
</dbReference>
<dbReference type="FunFam" id="3.20.20.70:FF:000096">
    <property type="entry name" value="Thiamine-phosphate synthase"/>
    <property type="match status" value="1"/>
</dbReference>
<dbReference type="Gene3D" id="3.20.20.70">
    <property type="entry name" value="Aldolase class I"/>
    <property type="match status" value="1"/>
</dbReference>
<name>A0A0K2GG85_NITMO</name>
<dbReference type="GO" id="GO:0005737">
    <property type="term" value="C:cytoplasm"/>
    <property type="evidence" value="ECO:0007669"/>
    <property type="project" value="TreeGrafter"/>
</dbReference>
<dbReference type="OrthoDB" id="9810880at2"/>
<dbReference type="InterPro" id="IPR022998">
    <property type="entry name" value="ThiamineP_synth_TenI"/>
</dbReference>
<dbReference type="CDD" id="cd00564">
    <property type="entry name" value="TMP_TenI"/>
    <property type="match status" value="1"/>
</dbReference>
<dbReference type="GO" id="GO:0004789">
    <property type="term" value="F:thiamine-phosphate diphosphorylase activity"/>
    <property type="evidence" value="ECO:0007669"/>
    <property type="project" value="UniProtKB-UniRule"/>
</dbReference>
<evidence type="ECO:0000256" key="1">
    <source>
        <dbReference type="ARBA" id="ARBA00003814"/>
    </source>
</evidence>
<keyword evidence="15" id="KW-1185">Reference proteome</keyword>
<dbReference type="PATRIC" id="fig|42253.5.peg.3505"/>
<dbReference type="PANTHER" id="PTHR20857">
    <property type="entry name" value="THIAMINE-PHOSPHATE PYROPHOSPHORYLASE"/>
    <property type="match status" value="1"/>
</dbReference>
<feature type="binding site" evidence="10">
    <location>
        <position position="138"/>
    </location>
    <ligand>
        <name>4-amino-2-methyl-5-(diphosphooxymethyl)pyrimidine</name>
        <dbReference type="ChEBI" id="CHEBI:57841"/>
    </ligand>
</feature>
<comment type="catalytic activity">
    <reaction evidence="9 10 11">
        <text>2-[(2R,5Z)-2-carboxy-4-methylthiazol-5(2H)-ylidene]ethyl phosphate + 4-amino-2-methyl-5-(diphosphooxymethyl)pyrimidine + 2 H(+) = thiamine phosphate + CO2 + diphosphate</text>
        <dbReference type="Rhea" id="RHEA:47844"/>
        <dbReference type="ChEBI" id="CHEBI:15378"/>
        <dbReference type="ChEBI" id="CHEBI:16526"/>
        <dbReference type="ChEBI" id="CHEBI:33019"/>
        <dbReference type="ChEBI" id="CHEBI:37575"/>
        <dbReference type="ChEBI" id="CHEBI:57841"/>
        <dbReference type="ChEBI" id="CHEBI:62899"/>
        <dbReference type="EC" id="2.5.1.3"/>
    </reaction>
</comment>
<dbReference type="InterPro" id="IPR034291">
    <property type="entry name" value="TMP_synthase"/>
</dbReference>
<dbReference type="NCBIfam" id="TIGR00693">
    <property type="entry name" value="thiE"/>
    <property type="match status" value="1"/>
</dbReference>
<dbReference type="InterPro" id="IPR013785">
    <property type="entry name" value="Aldolase_TIM"/>
</dbReference>
<reference evidence="14 15" key="1">
    <citation type="journal article" date="2015" name="Proc. Natl. Acad. Sci. U.S.A.">
        <title>Expanded metabolic versatility of ubiquitous nitrite-oxidizing bacteria from the genus Nitrospira.</title>
        <authorList>
            <person name="Koch H."/>
            <person name="Lucker S."/>
            <person name="Albertsen M."/>
            <person name="Kitzinger K."/>
            <person name="Herbold C."/>
            <person name="Spieck E."/>
            <person name="Nielsen P.H."/>
            <person name="Wagner M."/>
            <person name="Daims H."/>
        </authorList>
    </citation>
    <scope>NUCLEOTIDE SEQUENCE [LARGE SCALE GENOMIC DNA]</scope>
    <source>
        <strain evidence="14 15">NSP M-1</strain>
    </source>
</reference>
<keyword evidence="6 10" id="KW-0784">Thiamine biosynthesis</keyword>
<keyword evidence="3 10" id="KW-0808">Transferase</keyword>
<feature type="domain" description="Thiamine phosphate synthase/TenI" evidence="13">
    <location>
        <begin position="8"/>
        <end position="189"/>
    </location>
</feature>
<evidence type="ECO:0000313" key="14">
    <source>
        <dbReference type="EMBL" id="ALA59946.1"/>
    </source>
</evidence>
<dbReference type="KEGG" id="nmv:NITMOv2_3554"/>
<protein>
    <recommendedName>
        <fullName evidence="10">Thiamine-phosphate synthase</fullName>
        <shortName evidence="10">TP synthase</shortName>
        <shortName evidence="10">TPS</shortName>
        <ecNumber evidence="10">2.5.1.3</ecNumber>
    </recommendedName>
    <alternativeName>
        <fullName evidence="10">Thiamine-phosphate pyrophosphorylase</fullName>
        <shortName evidence="10">TMP pyrophosphorylase</shortName>
        <shortName evidence="10">TMP-PPase</shortName>
    </alternativeName>
</protein>
<evidence type="ECO:0000256" key="8">
    <source>
        <dbReference type="ARBA" id="ARBA00047851"/>
    </source>
</evidence>
<dbReference type="AlphaFoldDB" id="A0A0K2GG85"/>
<accession>A0A0K2GG85</accession>
<evidence type="ECO:0000256" key="3">
    <source>
        <dbReference type="ARBA" id="ARBA00022679"/>
    </source>
</evidence>
<dbReference type="PANTHER" id="PTHR20857:SF15">
    <property type="entry name" value="THIAMINE-PHOSPHATE SYNTHASE"/>
    <property type="match status" value="1"/>
</dbReference>
<dbReference type="EC" id="2.5.1.3" evidence="10"/>
<dbReference type="UniPathway" id="UPA00060">
    <property type="reaction ID" value="UER00141"/>
</dbReference>
<dbReference type="RefSeq" id="WP_053380877.1">
    <property type="nucleotide sequence ID" value="NZ_CP011801.1"/>
</dbReference>
<dbReference type="STRING" id="42253.NITMOv2_3554"/>
<feature type="binding site" evidence="10">
    <location>
        <position position="71"/>
    </location>
    <ligand>
        <name>Mg(2+)</name>
        <dbReference type="ChEBI" id="CHEBI:18420"/>
    </ligand>
</feature>
<dbReference type="GO" id="GO:0000287">
    <property type="term" value="F:magnesium ion binding"/>
    <property type="evidence" value="ECO:0007669"/>
    <property type="project" value="UniProtKB-UniRule"/>
</dbReference>
<evidence type="ECO:0000256" key="12">
    <source>
        <dbReference type="RuleBase" id="RU004253"/>
    </source>
</evidence>
<evidence type="ECO:0000256" key="4">
    <source>
        <dbReference type="ARBA" id="ARBA00022723"/>
    </source>
</evidence>
<comment type="catalytic activity">
    <reaction evidence="7 10 11">
        <text>4-methyl-5-(2-phosphooxyethyl)-thiazole + 4-amino-2-methyl-5-(diphosphooxymethyl)pyrimidine + H(+) = thiamine phosphate + diphosphate</text>
        <dbReference type="Rhea" id="RHEA:22328"/>
        <dbReference type="ChEBI" id="CHEBI:15378"/>
        <dbReference type="ChEBI" id="CHEBI:33019"/>
        <dbReference type="ChEBI" id="CHEBI:37575"/>
        <dbReference type="ChEBI" id="CHEBI:57841"/>
        <dbReference type="ChEBI" id="CHEBI:58296"/>
        <dbReference type="EC" id="2.5.1.3"/>
    </reaction>
</comment>
<dbReference type="GO" id="GO:0009228">
    <property type="term" value="P:thiamine biosynthetic process"/>
    <property type="evidence" value="ECO:0007669"/>
    <property type="project" value="UniProtKB-KW"/>
</dbReference>
<gene>
    <name evidence="10 14" type="primary">thiE</name>
    <name evidence="14" type="ORF">NITMOv2_3554</name>
</gene>
<evidence type="ECO:0000256" key="6">
    <source>
        <dbReference type="ARBA" id="ARBA00022977"/>
    </source>
</evidence>
<evidence type="ECO:0000256" key="2">
    <source>
        <dbReference type="ARBA" id="ARBA00005165"/>
    </source>
</evidence>
<evidence type="ECO:0000256" key="9">
    <source>
        <dbReference type="ARBA" id="ARBA00047883"/>
    </source>
</evidence>
<comment type="caution">
    <text evidence="10">Lacks conserved residue(s) required for the propagation of feature annotation.</text>
</comment>
<evidence type="ECO:0000256" key="11">
    <source>
        <dbReference type="RuleBase" id="RU003826"/>
    </source>
</evidence>
<comment type="pathway">
    <text evidence="2 10 12">Cofactor biosynthesis; thiamine diphosphate biosynthesis; thiamine phosphate from 4-amino-2-methyl-5-diphosphomethylpyrimidine and 4-methyl-5-(2-phosphoethyl)-thiazole: step 1/1.</text>
</comment>
<sequence length="208" mass="22065">MPSVDFRLLLVTDRQATQGRPLSAVIEAAVEGGVPAVQLRERDVPTADLVELVRRIHRATSARRVPLIVNDRVDLALALDIAGVHLRSSSLPVSAARRLLGPHRLLGVSTHSLDEVRRANEEGADYVVFGPVYETPSKRAFGPPLGLDALAAACRHSSIPVFAIGGITRARTHDVRRAGAHGVAVIAAILARDDVAAATRELLAAANA</sequence>
<evidence type="ECO:0000313" key="15">
    <source>
        <dbReference type="Proteomes" id="UP000069205"/>
    </source>
</evidence>
<evidence type="ECO:0000256" key="5">
    <source>
        <dbReference type="ARBA" id="ARBA00022842"/>
    </source>
</evidence>